<reference evidence="3" key="1">
    <citation type="submission" date="2016-10" db="EMBL/GenBank/DDBJ databases">
        <authorList>
            <person name="Varghese N."/>
            <person name="Submissions S."/>
        </authorList>
    </citation>
    <scope>NUCLEOTIDE SEQUENCE [LARGE SCALE GENOMIC DNA]</scope>
    <source>
        <strain evidence="3">DSM 23920</strain>
    </source>
</reference>
<dbReference type="Gene3D" id="3.30.110.70">
    <property type="entry name" value="Hypothetical protein apc22750. Chain B"/>
    <property type="match status" value="1"/>
</dbReference>
<dbReference type="PANTHER" id="PTHR34068:SF1">
    <property type="entry name" value="UPF0145 PROTEIN YBJQ"/>
    <property type="match status" value="1"/>
</dbReference>
<comment type="similarity">
    <text evidence="1">Belongs to the UPF0145 family.</text>
</comment>
<evidence type="ECO:0000313" key="3">
    <source>
        <dbReference type="Proteomes" id="UP000199656"/>
    </source>
</evidence>
<dbReference type="InterPro" id="IPR035439">
    <property type="entry name" value="UPF0145_dom_sf"/>
</dbReference>
<dbReference type="InterPro" id="IPR002765">
    <property type="entry name" value="UPF0145_YbjQ-like"/>
</dbReference>
<keyword evidence="3" id="KW-1185">Reference proteome</keyword>
<sequence length="359" mass="40588">MVTTTSTIEGVIVKRYFKPVSAHVVAGTNLISDFLASWTDVFGGRSGTYQRQLASLYDEAIERIKIAAFELGANGVVGLKIDMDEISGKGKSMFMLTAVGTAILMEKKAGEDITLEKKIEKFDYVDIEQVKALRTRNNYIQAAKSGTLKLDEEAWELITSHQIHEIFPYIIKKMTEVIEIDEKSIEAKSPIFIKSLIGYLGALPNGIQRELIHDCLLIEENRKVLPALYEVIESLDLFDFDLTNNLLSNSSFEIRKRAVKIASFDKPFYSREDLKNLEELANKIVTTFSERGKRTMKKQLLSSKEREVWICECGRTNDIDDYCECGKNIIGFSRGEMQPEAVVSNIREKIDLLSDLLNS</sequence>
<evidence type="ECO:0000313" key="2">
    <source>
        <dbReference type="EMBL" id="SEA86881.1"/>
    </source>
</evidence>
<organism evidence="2 3">
    <name type="scientific">Chitinophaga terrae</name>
    <name type="common">ex Kim and Jung 2007</name>
    <dbReference type="NCBI Taxonomy" id="408074"/>
    <lineage>
        <taxon>Bacteria</taxon>
        <taxon>Pseudomonadati</taxon>
        <taxon>Bacteroidota</taxon>
        <taxon>Chitinophagia</taxon>
        <taxon>Chitinophagales</taxon>
        <taxon>Chitinophagaceae</taxon>
        <taxon>Chitinophaga</taxon>
    </lineage>
</organism>
<dbReference type="AlphaFoldDB" id="A0A1H4EPE0"/>
<evidence type="ECO:0000256" key="1">
    <source>
        <dbReference type="ARBA" id="ARBA00010751"/>
    </source>
</evidence>
<protein>
    <submittedName>
        <fullName evidence="2">Uncharacterized conserved protein YbjQ, UPF0145 family</fullName>
    </submittedName>
</protein>
<accession>A0A1H4EPE0</accession>
<name>A0A1H4EPE0_9BACT</name>
<dbReference type="SUPFAM" id="SSF117782">
    <property type="entry name" value="YbjQ-like"/>
    <property type="match status" value="1"/>
</dbReference>
<dbReference type="Proteomes" id="UP000199656">
    <property type="component" value="Unassembled WGS sequence"/>
</dbReference>
<gene>
    <name evidence="2" type="ORF">SAMN05660909_03879</name>
</gene>
<dbReference type="EMBL" id="FNRL01000019">
    <property type="protein sequence ID" value="SEA86881.1"/>
    <property type="molecule type" value="Genomic_DNA"/>
</dbReference>
<dbReference type="Pfam" id="PF01906">
    <property type="entry name" value="YbjQ_1"/>
    <property type="match status" value="1"/>
</dbReference>
<proteinExistence type="inferred from homology"/>
<dbReference type="PANTHER" id="PTHR34068">
    <property type="entry name" value="UPF0145 PROTEIN YBJQ"/>
    <property type="match status" value="1"/>
</dbReference>